<protein>
    <submittedName>
        <fullName evidence="1">Uncharacterized protein</fullName>
    </submittedName>
</protein>
<dbReference type="Proteomes" id="UP001576774">
    <property type="component" value="Unassembled WGS sequence"/>
</dbReference>
<proteinExistence type="predicted"/>
<evidence type="ECO:0000313" key="2">
    <source>
        <dbReference type="Proteomes" id="UP001576774"/>
    </source>
</evidence>
<sequence>MLKKVKTKQTLNKDLESIPFSQMQGDAIPPLVRLIITPGEAGNNGGHSEPDRESLLAEIGMSKFI</sequence>
<keyword evidence="2" id="KW-1185">Reference proteome</keyword>
<dbReference type="EMBL" id="JBHFNQ010000271">
    <property type="protein sequence ID" value="MFB2882352.1"/>
    <property type="molecule type" value="Genomic_DNA"/>
</dbReference>
<comment type="caution">
    <text evidence="1">The sequence shown here is derived from an EMBL/GenBank/DDBJ whole genome shotgun (WGS) entry which is preliminary data.</text>
</comment>
<gene>
    <name evidence="1" type="ORF">ACE1CC_36360</name>
</gene>
<dbReference type="RefSeq" id="WP_413275304.1">
    <property type="nucleotide sequence ID" value="NZ_JBHFNQ010000271.1"/>
</dbReference>
<organism evidence="1 2">
    <name type="scientific">Floridaenema aerugineum BLCC-F46</name>
    <dbReference type="NCBI Taxonomy" id="3153654"/>
    <lineage>
        <taxon>Bacteria</taxon>
        <taxon>Bacillati</taxon>
        <taxon>Cyanobacteriota</taxon>
        <taxon>Cyanophyceae</taxon>
        <taxon>Oscillatoriophycideae</taxon>
        <taxon>Aerosakkonematales</taxon>
        <taxon>Aerosakkonemataceae</taxon>
        <taxon>Floridanema</taxon>
        <taxon>Floridanema aerugineum</taxon>
    </lineage>
</organism>
<accession>A0ABV4XHQ4</accession>
<reference evidence="1 2" key="1">
    <citation type="submission" date="2024-09" db="EMBL/GenBank/DDBJ databases">
        <title>Floridaenema gen nov. (Aerosakkonemataceae, Aerosakkonematales ord. nov., Cyanobacteria) from benthic tropical and subtropical fresh waters, with the description of four new species.</title>
        <authorList>
            <person name="Moretto J.A."/>
            <person name="Berthold D.E."/>
            <person name="Lefler F.W."/>
            <person name="Huang I.-S."/>
            <person name="Laughinghouse H. IV."/>
        </authorList>
    </citation>
    <scope>NUCLEOTIDE SEQUENCE [LARGE SCALE GENOMIC DNA]</scope>
    <source>
        <strain evidence="1 2">BLCC-F46</strain>
    </source>
</reference>
<evidence type="ECO:0000313" key="1">
    <source>
        <dbReference type="EMBL" id="MFB2882352.1"/>
    </source>
</evidence>
<name>A0ABV4XHQ4_9CYAN</name>